<protein>
    <submittedName>
        <fullName evidence="2">Alpha/beta hydrolase</fullName>
    </submittedName>
</protein>
<dbReference type="GO" id="GO:0016020">
    <property type="term" value="C:membrane"/>
    <property type="evidence" value="ECO:0007669"/>
    <property type="project" value="TreeGrafter"/>
</dbReference>
<dbReference type="AlphaFoldDB" id="A0A4Q9HWP0"/>
<keyword evidence="2" id="KW-0378">Hydrolase</keyword>
<evidence type="ECO:0000259" key="1">
    <source>
        <dbReference type="Pfam" id="PF12697"/>
    </source>
</evidence>
<accession>A0A4Q9HWP0</accession>
<gene>
    <name evidence="2" type="ORF">EYS09_11015</name>
</gene>
<feature type="domain" description="AB hydrolase-1" evidence="1">
    <location>
        <begin position="16"/>
        <end position="275"/>
    </location>
</feature>
<evidence type="ECO:0000313" key="3">
    <source>
        <dbReference type="Proteomes" id="UP000292452"/>
    </source>
</evidence>
<proteinExistence type="predicted"/>
<organism evidence="2 3">
    <name type="scientific">Streptomyces kasugaensis</name>
    <dbReference type="NCBI Taxonomy" id="1946"/>
    <lineage>
        <taxon>Bacteria</taxon>
        <taxon>Bacillati</taxon>
        <taxon>Actinomycetota</taxon>
        <taxon>Actinomycetes</taxon>
        <taxon>Kitasatosporales</taxon>
        <taxon>Streptomycetaceae</taxon>
        <taxon>Streptomyces</taxon>
    </lineage>
</organism>
<name>A0A4Q9HWP0_STRKA</name>
<dbReference type="InterPro" id="IPR029058">
    <property type="entry name" value="AB_hydrolase_fold"/>
</dbReference>
<dbReference type="Gene3D" id="3.40.50.1820">
    <property type="entry name" value="alpha/beta hydrolase"/>
    <property type="match status" value="1"/>
</dbReference>
<sequence length="297" mass="31047">MTLLHARDHGGDGPPLVLLHGAGRSLADWDASAALLTAEHRVLAVDLPGHGRSPGISPWTIPAVVLDVADTMDAYGMPAAVVVGHSLGGLVAVEYARAYAGAVLAAVNLDGFWWGRPGEYPGAERVGELLRSSAGAVAPPGYIERQVVHAARYGIPSGRAEAAARAAVRPLPGGGWQTLPEHRAALEMYGELDRLGALGATAWLKGVECALLLVQAGRPQPPSPAMEWFDDLSARFARGLSAELAELSRNRPTITVTQIDASHPMVLEAPEAVAALIARFVRGLPGTSAGADLRRTD</sequence>
<comment type="caution">
    <text evidence="2">The sequence shown here is derived from an EMBL/GenBank/DDBJ whole genome shotgun (WGS) entry which is preliminary data.</text>
</comment>
<dbReference type="SUPFAM" id="SSF53474">
    <property type="entry name" value="alpha/beta-Hydrolases"/>
    <property type="match status" value="1"/>
</dbReference>
<dbReference type="InterPro" id="IPR050266">
    <property type="entry name" value="AB_hydrolase_sf"/>
</dbReference>
<dbReference type="PANTHER" id="PTHR43798">
    <property type="entry name" value="MONOACYLGLYCEROL LIPASE"/>
    <property type="match status" value="1"/>
</dbReference>
<reference evidence="2 3" key="1">
    <citation type="submission" date="2019-02" db="EMBL/GenBank/DDBJ databases">
        <title>Draft Genome Sequence of Streptomyces sp. AM-2504, identified by 16S rRNA comparative analysis as a Streptomyces Kasugaensis strain.</title>
        <authorList>
            <person name="Napolioni V."/>
            <person name="Giuliodori A.M."/>
            <person name="Spurio R."/>
            <person name="Fabbretti A."/>
        </authorList>
    </citation>
    <scope>NUCLEOTIDE SEQUENCE [LARGE SCALE GENOMIC DNA]</scope>
    <source>
        <strain evidence="2 3">AM-2504</strain>
    </source>
</reference>
<dbReference type="Proteomes" id="UP000292452">
    <property type="component" value="Unassembled WGS sequence"/>
</dbReference>
<dbReference type="GO" id="GO:0016787">
    <property type="term" value="F:hydrolase activity"/>
    <property type="evidence" value="ECO:0007669"/>
    <property type="project" value="UniProtKB-KW"/>
</dbReference>
<dbReference type="Pfam" id="PF12697">
    <property type="entry name" value="Abhydrolase_6"/>
    <property type="match status" value="1"/>
</dbReference>
<dbReference type="InterPro" id="IPR000073">
    <property type="entry name" value="AB_hydrolase_1"/>
</dbReference>
<dbReference type="PRINTS" id="PR00111">
    <property type="entry name" value="ABHYDROLASE"/>
</dbReference>
<dbReference type="PANTHER" id="PTHR43798:SF33">
    <property type="entry name" value="HYDROLASE, PUTATIVE (AFU_ORTHOLOGUE AFUA_2G14860)-RELATED"/>
    <property type="match status" value="1"/>
</dbReference>
<dbReference type="EMBL" id="SIXH01000073">
    <property type="protein sequence ID" value="TBO59633.1"/>
    <property type="molecule type" value="Genomic_DNA"/>
</dbReference>
<evidence type="ECO:0000313" key="2">
    <source>
        <dbReference type="EMBL" id="TBO59633.1"/>
    </source>
</evidence>
<keyword evidence="3" id="KW-1185">Reference proteome</keyword>